<feature type="signal peptide" evidence="1">
    <location>
        <begin position="1"/>
        <end position="38"/>
    </location>
</feature>
<organism evidence="2 3">
    <name type="scientific">Streptomyces virginiae</name>
    <name type="common">Streptomyces cinnamonensis</name>
    <dbReference type="NCBI Taxonomy" id="1961"/>
    <lineage>
        <taxon>Bacteria</taxon>
        <taxon>Bacillati</taxon>
        <taxon>Actinomycetota</taxon>
        <taxon>Actinomycetes</taxon>
        <taxon>Kitasatosporales</taxon>
        <taxon>Streptomycetaceae</taxon>
        <taxon>Streptomyces</taxon>
    </lineage>
</organism>
<evidence type="ECO:0000313" key="2">
    <source>
        <dbReference type="EMBL" id="KOG58240.1"/>
    </source>
</evidence>
<keyword evidence="1" id="KW-0732">Signal</keyword>
<evidence type="ECO:0000256" key="1">
    <source>
        <dbReference type="SAM" id="SignalP"/>
    </source>
</evidence>
<dbReference type="OrthoDB" id="4274426at2"/>
<feature type="chain" id="PRO_5005587865" description="Secreted protein" evidence="1">
    <location>
        <begin position="39"/>
        <end position="107"/>
    </location>
</feature>
<name>A0A0L8N6X5_STRVG</name>
<gene>
    <name evidence="2" type="ORF">ADK75_02405</name>
</gene>
<comment type="caution">
    <text evidence="2">The sequence shown here is derived from an EMBL/GenBank/DDBJ whole genome shotgun (WGS) entry which is preliminary data.</text>
</comment>
<evidence type="ECO:0008006" key="4">
    <source>
        <dbReference type="Google" id="ProtNLM"/>
    </source>
</evidence>
<dbReference type="RefSeq" id="WP_030384039.1">
    <property type="nucleotide sequence ID" value="NZ_LGUV01000001.1"/>
</dbReference>
<protein>
    <recommendedName>
        <fullName evidence="4">Secreted protein</fullName>
    </recommendedName>
</protein>
<dbReference type="AlphaFoldDB" id="A0A0L8N6X5"/>
<dbReference type="PATRIC" id="fig|1961.12.peg.510"/>
<sequence length="107" mass="10474">MTARPFGRCHGMTKTQRMLAAIALAGAAAGFAAPAASAAPISPLTLPDLPAAAPGMPAGAQPASVQEIGSQLSAGANQLNALMELPNQLAPVIAPVQPIADLAGGLQ</sequence>
<reference evidence="3" key="1">
    <citation type="submission" date="2015-07" db="EMBL/GenBank/DDBJ databases">
        <authorList>
            <consortium name="Consortium for Microbial Forensics and Genomics (microFORGE)"/>
            <person name="Knight B.M."/>
            <person name="Roberts D.P."/>
            <person name="Lin D."/>
            <person name="Hari K."/>
            <person name="Fletcher J."/>
            <person name="Melcher U."/>
            <person name="Blagden T."/>
            <person name="Winegar R.A."/>
        </authorList>
    </citation>
    <scope>NUCLEOTIDE SEQUENCE [LARGE SCALE GENOMIC DNA]</scope>
    <source>
        <strain evidence="3">NRRL B-1447</strain>
    </source>
</reference>
<accession>A0A0L8N6X5</accession>
<evidence type="ECO:0000313" key="3">
    <source>
        <dbReference type="Proteomes" id="UP000037084"/>
    </source>
</evidence>
<dbReference type="EMBL" id="LGUV01000001">
    <property type="protein sequence ID" value="KOG58240.1"/>
    <property type="molecule type" value="Genomic_DNA"/>
</dbReference>
<dbReference type="Proteomes" id="UP000037084">
    <property type="component" value="Unassembled WGS sequence"/>
</dbReference>
<proteinExistence type="predicted"/>